<dbReference type="EMBL" id="JAUQTB010000033">
    <property type="protein sequence ID" value="MDO7908910.1"/>
    <property type="molecule type" value="Genomic_DNA"/>
</dbReference>
<dbReference type="Proteomes" id="UP001240171">
    <property type="component" value="Unassembled WGS sequence"/>
</dbReference>
<dbReference type="RefSeq" id="WP_305026133.1">
    <property type="nucleotide sequence ID" value="NZ_JAUQTB010000033.1"/>
</dbReference>
<sequence length="169" mass="20090">MKDMWIELKKEVLILRDTTPLRFLECLIYLIKNNQNILMTFFTKEKLETDMFILKFITQLDIKDYYVGSTGNDYELIIKKSIEEEPTDYYSFWKFLSNMVLDLVVFVTDKVCPNCKSDHLRVLTDREQINIYLYCETCFLCISEVGENVEEKELLPANIQLIQSCKCNF</sequence>
<reference evidence="1 2" key="1">
    <citation type="submission" date="2023-07" db="EMBL/GenBank/DDBJ databases">
        <title>Paenibacillus sp. JX-17 nov. isolated from soil.</title>
        <authorList>
            <person name="Wan Y."/>
            <person name="Liu B."/>
        </authorList>
    </citation>
    <scope>NUCLEOTIDE SEQUENCE [LARGE SCALE GENOMIC DNA]</scope>
    <source>
        <strain evidence="1 2">JX-17</strain>
    </source>
</reference>
<evidence type="ECO:0000313" key="2">
    <source>
        <dbReference type="Proteomes" id="UP001240171"/>
    </source>
</evidence>
<comment type="caution">
    <text evidence="1">The sequence shown here is derived from an EMBL/GenBank/DDBJ whole genome shotgun (WGS) entry which is preliminary data.</text>
</comment>
<accession>A0ABT9CI30</accession>
<name>A0ABT9CI30_9BACL</name>
<gene>
    <name evidence="1" type="ORF">Q5741_21275</name>
</gene>
<keyword evidence="2" id="KW-1185">Reference proteome</keyword>
<protein>
    <submittedName>
        <fullName evidence="1">Uncharacterized protein</fullName>
    </submittedName>
</protein>
<proteinExistence type="predicted"/>
<organism evidence="1 2">
    <name type="scientific">Paenibacillus lacisoli</name>
    <dbReference type="NCBI Taxonomy" id="3064525"/>
    <lineage>
        <taxon>Bacteria</taxon>
        <taxon>Bacillati</taxon>
        <taxon>Bacillota</taxon>
        <taxon>Bacilli</taxon>
        <taxon>Bacillales</taxon>
        <taxon>Paenibacillaceae</taxon>
        <taxon>Paenibacillus</taxon>
    </lineage>
</organism>
<evidence type="ECO:0000313" key="1">
    <source>
        <dbReference type="EMBL" id="MDO7908910.1"/>
    </source>
</evidence>